<dbReference type="Proteomes" id="UP000030145">
    <property type="component" value="Unassembled WGS sequence"/>
</dbReference>
<evidence type="ECO:0000313" key="2">
    <source>
        <dbReference type="Proteomes" id="UP000030145"/>
    </source>
</evidence>
<accession>A0A0A2DNK0</accession>
<sequence>MDIPNPYEPKGPAIDEQIIAELREIKPDFYQDPNSIIDHVTEAKRTFSPAQKRQFIAQHRHKAERPLDEWSRSYMGMLINLGAKDLDITYAVDEMLFYIDSGGDRRAIRAIVEADTNLMIYNIHPKNFDQFNRF</sequence>
<keyword evidence="2" id="KW-1185">Reference proteome</keyword>
<gene>
    <name evidence="1" type="ORF">MA47_07465</name>
</gene>
<organism evidence="1 2">
    <name type="scientific">Corynebacterium auriscanis</name>
    <dbReference type="NCBI Taxonomy" id="99807"/>
    <lineage>
        <taxon>Bacteria</taxon>
        <taxon>Bacillati</taxon>
        <taxon>Actinomycetota</taxon>
        <taxon>Actinomycetes</taxon>
        <taxon>Mycobacteriales</taxon>
        <taxon>Corynebacteriaceae</taxon>
        <taxon>Corynebacterium</taxon>
    </lineage>
</organism>
<proteinExistence type="predicted"/>
<dbReference type="GeneID" id="300551832"/>
<reference evidence="1 2" key="1">
    <citation type="submission" date="2014-10" db="EMBL/GenBank/DDBJ databases">
        <title>Whole Genome sequence of Corynebacterium auriscanis strain CIP 106629.</title>
        <authorList>
            <person name="Hassan S.S."/>
            <person name="Jamal S.B."/>
            <person name="Tiwari S."/>
            <person name="Oliveira L.D.C."/>
            <person name="Souza F."/>
            <person name="Mariano D.C."/>
            <person name="Almeida S."/>
            <person name="Dorella F."/>
            <person name="Pereira F."/>
            <person name="Carvalho A."/>
            <person name="Leal C.A."/>
            <person name="Soares S.D.C."/>
            <person name="Figueiredo H.C."/>
            <person name="Silva A."/>
            <person name="Azevedo V.A."/>
        </authorList>
    </citation>
    <scope>NUCLEOTIDE SEQUENCE [LARGE SCALE GENOMIC DNA]</scope>
    <source>
        <strain evidence="1 2">CIP 106629</strain>
    </source>
</reference>
<dbReference type="RefSeq" id="WP_035114903.1">
    <property type="nucleotide sequence ID" value="NZ_CP047046.1"/>
</dbReference>
<dbReference type="EMBL" id="JRVJ01000012">
    <property type="protein sequence ID" value="KGM18431.1"/>
    <property type="molecule type" value="Genomic_DNA"/>
</dbReference>
<dbReference type="AlphaFoldDB" id="A0A0A2DNK0"/>
<evidence type="ECO:0000313" key="1">
    <source>
        <dbReference type="EMBL" id="KGM18431.1"/>
    </source>
</evidence>
<protein>
    <submittedName>
        <fullName evidence="1">Uncharacterized protein</fullName>
    </submittedName>
</protein>
<comment type="caution">
    <text evidence="1">The sequence shown here is derived from an EMBL/GenBank/DDBJ whole genome shotgun (WGS) entry which is preliminary data.</text>
</comment>
<name>A0A0A2DNK0_9CORY</name>